<comment type="caution">
    <text evidence="2">The sequence shown here is derived from an EMBL/GenBank/DDBJ whole genome shotgun (WGS) entry which is preliminary data.</text>
</comment>
<feature type="transmembrane region" description="Helical" evidence="1">
    <location>
        <begin position="68"/>
        <end position="86"/>
    </location>
</feature>
<evidence type="ECO:0000313" key="2">
    <source>
        <dbReference type="EMBL" id="MXR20096.1"/>
    </source>
</evidence>
<reference evidence="2 3" key="1">
    <citation type="submission" date="2019-12" db="EMBL/GenBank/DDBJ databases">
        <title>Isolation and characterization of three novel carbon monoxide-oxidizing members of Halobacteria from salione crusts and soils.</title>
        <authorList>
            <person name="Myers M.R."/>
            <person name="King G.M."/>
        </authorList>
    </citation>
    <scope>NUCLEOTIDE SEQUENCE [LARGE SCALE GENOMIC DNA]</scope>
    <source>
        <strain evidence="2 3">PCN9</strain>
    </source>
</reference>
<proteinExistence type="predicted"/>
<dbReference type="AlphaFoldDB" id="A0A6B0SHS1"/>
<organism evidence="2 3">
    <name type="scientific">Halobacterium bonnevillei</name>
    <dbReference type="NCBI Taxonomy" id="2692200"/>
    <lineage>
        <taxon>Archaea</taxon>
        <taxon>Methanobacteriati</taxon>
        <taxon>Methanobacteriota</taxon>
        <taxon>Stenosarchaea group</taxon>
        <taxon>Halobacteria</taxon>
        <taxon>Halobacteriales</taxon>
        <taxon>Halobacteriaceae</taxon>
        <taxon>Halobacterium</taxon>
    </lineage>
</organism>
<keyword evidence="1" id="KW-1133">Transmembrane helix</keyword>
<evidence type="ECO:0000313" key="3">
    <source>
        <dbReference type="Proteomes" id="UP000471521"/>
    </source>
</evidence>
<sequence>MTSADNTSDARTGLLSKLRRIDCTISRWGYGVSGWAGVFIGAVSALLADDLAAWLSLSATPLPDTLTEPLVLLVLVYGLLGVAYEYRQRYGGPSCRV</sequence>
<evidence type="ECO:0000256" key="1">
    <source>
        <dbReference type="SAM" id="Phobius"/>
    </source>
</evidence>
<feature type="transmembrane region" description="Helical" evidence="1">
    <location>
        <begin position="28"/>
        <end position="48"/>
    </location>
</feature>
<keyword evidence="3" id="KW-1185">Reference proteome</keyword>
<dbReference type="Proteomes" id="UP000471521">
    <property type="component" value="Unassembled WGS sequence"/>
</dbReference>
<keyword evidence="1" id="KW-0812">Transmembrane</keyword>
<keyword evidence="1" id="KW-0472">Membrane</keyword>
<gene>
    <name evidence="2" type="ORF">GRX66_05575</name>
</gene>
<protein>
    <submittedName>
        <fullName evidence="2">Uncharacterized protein</fullName>
    </submittedName>
</protein>
<name>A0A6B0SHS1_9EURY</name>
<dbReference type="RefSeq" id="WP_159525654.1">
    <property type="nucleotide sequence ID" value="NZ_WUUU01000027.1"/>
</dbReference>
<accession>A0A6B0SHS1</accession>
<dbReference type="EMBL" id="WUUU01000027">
    <property type="protein sequence ID" value="MXR20096.1"/>
    <property type="molecule type" value="Genomic_DNA"/>
</dbReference>